<accession>A0A429YTL0</accession>
<dbReference type="Proteomes" id="UP000278398">
    <property type="component" value="Unassembled WGS sequence"/>
</dbReference>
<evidence type="ECO:0000313" key="2">
    <source>
        <dbReference type="Proteomes" id="UP000278398"/>
    </source>
</evidence>
<reference evidence="1 2" key="1">
    <citation type="submission" date="2018-12" db="EMBL/GenBank/DDBJ databases">
        <title>Mesorhizobium carbonis sp. nov., isolated from coal mine water.</title>
        <authorList>
            <person name="Xin W."/>
            <person name="Xu Z."/>
            <person name="Xiang F."/>
            <person name="Zhang J."/>
            <person name="Xi L."/>
            <person name="Liu J."/>
        </authorList>
    </citation>
    <scope>NUCLEOTIDE SEQUENCE [LARGE SCALE GENOMIC DNA]</scope>
    <source>
        <strain evidence="1 2">B2.3</strain>
    </source>
</reference>
<dbReference type="EMBL" id="RWKW01000074">
    <property type="protein sequence ID" value="RST84795.1"/>
    <property type="molecule type" value="Genomic_DNA"/>
</dbReference>
<name>A0A429YTL0_9HYPH</name>
<sequence>MTASHPPLRLQDVLDEFMMEDDQGSEVLARYVREYPQFTAQLIDFSILAVSDDSDDQSELSGLDQSRIDAAWIAFSALDANDTPASDPLAKLTGERGRSVAHALGVPRQVVSCFREHKVIASSVPDDVLQVFADELEVPMAYVISAMSKPIEGFGGRQFKADGKPSTGEQVSFEQVLIDAGVSEADRSRLLSKGG</sequence>
<comment type="caution">
    <text evidence="1">The sequence shown here is derived from an EMBL/GenBank/DDBJ whole genome shotgun (WGS) entry which is preliminary data.</text>
</comment>
<protein>
    <submittedName>
        <fullName evidence="1">Uncharacterized protein</fullName>
    </submittedName>
</protein>
<dbReference type="AlphaFoldDB" id="A0A429YTL0"/>
<dbReference type="RefSeq" id="WP_126701509.1">
    <property type="nucleotide sequence ID" value="NZ_RWKW01000074.1"/>
</dbReference>
<proteinExistence type="predicted"/>
<gene>
    <name evidence="1" type="ORF">EJC49_18960</name>
</gene>
<dbReference type="OrthoDB" id="7596455at2"/>
<keyword evidence="2" id="KW-1185">Reference proteome</keyword>
<organism evidence="1 2">
    <name type="scientific">Aquibium carbonis</name>
    <dbReference type="NCBI Taxonomy" id="2495581"/>
    <lineage>
        <taxon>Bacteria</taxon>
        <taxon>Pseudomonadati</taxon>
        <taxon>Pseudomonadota</taxon>
        <taxon>Alphaproteobacteria</taxon>
        <taxon>Hyphomicrobiales</taxon>
        <taxon>Phyllobacteriaceae</taxon>
        <taxon>Aquibium</taxon>
    </lineage>
</organism>
<evidence type="ECO:0000313" key="1">
    <source>
        <dbReference type="EMBL" id="RST84795.1"/>
    </source>
</evidence>